<protein>
    <submittedName>
        <fullName evidence="1">Uncharacterized protein</fullName>
    </submittedName>
</protein>
<accession>A0A2R6XKP9</accession>
<evidence type="ECO:0000313" key="2">
    <source>
        <dbReference type="Proteomes" id="UP000244005"/>
    </source>
</evidence>
<proteinExistence type="predicted"/>
<sequence length="78" mass="8900">MYDVSASHALAQILAACHSLPVDVCAYILWCTNQTLSSDSAHRDMICDLNKQWLEKNLMNKKSTCVLNPINILYIWRC</sequence>
<keyword evidence="2" id="KW-1185">Reference proteome</keyword>
<evidence type="ECO:0000313" key="1">
    <source>
        <dbReference type="EMBL" id="PTQ46662.1"/>
    </source>
</evidence>
<organism evidence="1 2">
    <name type="scientific">Marchantia polymorpha</name>
    <name type="common">Common liverwort</name>
    <name type="synonym">Marchantia aquatica</name>
    <dbReference type="NCBI Taxonomy" id="3197"/>
    <lineage>
        <taxon>Eukaryota</taxon>
        <taxon>Viridiplantae</taxon>
        <taxon>Streptophyta</taxon>
        <taxon>Embryophyta</taxon>
        <taxon>Marchantiophyta</taxon>
        <taxon>Marchantiopsida</taxon>
        <taxon>Marchantiidae</taxon>
        <taxon>Marchantiales</taxon>
        <taxon>Marchantiaceae</taxon>
        <taxon>Marchantia</taxon>
    </lineage>
</organism>
<name>A0A2R6XKP9_MARPO</name>
<gene>
    <name evidence="1" type="ORF">MARPO_0010s0064</name>
</gene>
<dbReference type="EMBL" id="KZ772682">
    <property type="protein sequence ID" value="PTQ46662.1"/>
    <property type="molecule type" value="Genomic_DNA"/>
</dbReference>
<dbReference type="Proteomes" id="UP000244005">
    <property type="component" value="Unassembled WGS sequence"/>
</dbReference>
<reference evidence="2" key="1">
    <citation type="journal article" date="2017" name="Cell">
        <title>Insights into land plant evolution garnered from the Marchantia polymorpha genome.</title>
        <authorList>
            <person name="Bowman J.L."/>
            <person name="Kohchi T."/>
            <person name="Yamato K.T."/>
            <person name="Jenkins J."/>
            <person name="Shu S."/>
            <person name="Ishizaki K."/>
            <person name="Yamaoka S."/>
            <person name="Nishihama R."/>
            <person name="Nakamura Y."/>
            <person name="Berger F."/>
            <person name="Adam C."/>
            <person name="Aki S.S."/>
            <person name="Althoff F."/>
            <person name="Araki T."/>
            <person name="Arteaga-Vazquez M.A."/>
            <person name="Balasubrmanian S."/>
            <person name="Barry K."/>
            <person name="Bauer D."/>
            <person name="Boehm C.R."/>
            <person name="Briginshaw L."/>
            <person name="Caballero-Perez J."/>
            <person name="Catarino B."/>
            <person name="Chen F."/>
            <person name="Chiyoda S."/>
            <person name="Chovatia M."/>
            <person name="Davies K.M."/>
            <person name="Delmans M."/>
            <person name="Demura T."/>
            <person name="Dierschke T."/>
            <person name="Dolan L."/>
            <person name="Dorantes-Acosta A.E."/>
            <person name="Eklund D.M."/>
            <person name="Florent S.N."/>
            <person name="Flores-Sandoval E."/>
            <person name="Fujiyama A."/>
            <person name="Fukuzawa H."/>
            <person name="Galik B."/>
            <person name="Grimanelli D."/>
            <person name="Grimwood J."/>
            <person name="Grossniklaus U."/>
            <person name="Hamada T."/>
            <person name="Haseloff J."/>
            <person name="Hetherington A.J."/>
            <person name="Higo A."/>
            <person name="Hirakawa Y."/>
            <person name="Hundley H.N."/>
            <person name="Ikeda Y."/>
            <person name="Inoue K."/>
            <person name="Inoue S.I."/>
            <person name="Ishida S."/>
            <person name="Jia Q."/>
            <person name="Kakita M."/>
            <person name="Kanazawa T."/>
            <person name="Kawai Y."/>
            <person name="Kawashima T."/>
            <person name="Kennedy M."/>
            <person name="Kinose K."/>
            <person name="Kinoshita T."/>
            <person name="Kohara Y."/>
            <person name="Koide E."/>
            <person name="Komatsu K."/>
            <person name="Kopischke S."/>
            <person name="Kubo M."/>
            <person name="Kyozuka J."/>
            <person name="Lagercrantz U."/>
            <person name="Lin S.S."/>
            <person name="Lindquist E."/>
            <person name="Lipzen A.M."/>
            <person name="Lu C.W."/>
            <person name="De Luna E."/>
            <person name="Martienssen R.A."/>
            <person name="Minamino N."/>
            <person name="Mizutani M."/>
            <person name="Mizutani M."/>
            <person name="Mochizuki N."/>
            <person name="Monte I."/>
            <person name="Mosher R."/>
            <person name="Nagasaki H."/>
            <person name="Nakagami H."/>
            <person name="Naramoto S."/>
            <person name="Nishitani K."/>
            <person name="Ohtani M."/>
            <person name="Okamoto T."/>
            <person name="Okumura M."/>
            <person name="Phillips J."/>
            <person name="Pollak B."/>
            <person name="Reinders A."/>
            <person name="Rovekamp M."/>
            <person name="Sano R."/>
            <person name="Sawa S."/>
            <person name="Schmid M.W."/>
            <person name="Shirakawa M."/>
            <person name="Solano R."/>
            <person name="Spunde A."/>
            <person name="Suetsugu N."/>
            <person name="Sugano S."/>
            <person name="Sugiyama A."/>
            <person name="Sun R."/>
            <person name="Suzuki Y."/>
            <person name="Takenaka M."/>
            <person name="Takezawa D."/>
            <person name="Tomogane H."/>
            <person name="Tsuzuki M."/>
            <person name="Ueda T."/>
            <person name="Umeda M."/>
            <person name="Ward J.M."/>
            <person name="Watanabe Y."/>
            <person name="Yazaki K."/>
            <person name="Yokoyama R."/>
            <person name="Yoshitake Y."/>
            <person name="Yotsui I."/>
            <person name="Zachgo S."/>
            <person name="Schmutz J."/>
        </authorList>
    </citation>
    <scope>NUCLEOTIDE SEQUENCE [LARGE SCALE GENOMIC DNA]</scope>
    <source>
        <strain evidence="2">Tak-1</strain>
    </source>
</reference>
<dbReference type="AlphaFoldDB" id="A0A2R6XKP9"/>